<dbReference type="Proteomes" id="UP000664277">
    <property type="component" value="Unassembled WGS sequence"/>
</dbReference>
<dbReference type="AlphaFoldDB" id="A0A8J7PGL3"/>
<keyword evidence="2" id="KW-0378">Hydrolase</keyword>
<dbReference type="InterPro" id="IPR029052">
    <property type="entry name" value="Metallo-depent_PP-like"/>
</dbReference>
<dbReference type="EMBL" id="JAFLCK010000005">
    <property type="protein sequence ID" value="MBN8659718.1"/>
    <property type="molecule type" value="Genomic_DNA"/>
</dbReference>
<proteinExistence type="predicted"/>
<dbReference type="EC" id="3.1.-.-" evidence="2"/>
<dbReference type="Pfam" id="PF00149">
    <property type="entry name" value="Metallophos"/>
    <property type="match status" value="1"/>
</dbReference>
<dbReference type="NCBIfam" id="TIGR04123">
    <property type="entry name" value="P_estr_lig_assc"/>
    <property type="match status" value="1"/>
</dbReference>
<feature type="domain" description="Calcineurin-like phosphoesterase" evidence="1">
    <location>
        <begin position="28"/>
        <end position="140"/>
    </location>
</feature>
<reference evidence="2" key="1">
    <citation type="submission" date="2021-02" db="EMBL/GenBank/DDBJ databases">
        <title>Genome-Resolved Metagenomics of a Microbial Community Performing Photosynthetic Biological Nutrient Removal.</title>
        <authorList>
            <person name="Mcdaniel E.A."/>
        </authorList>
    </citation>
    <scope>NUCLEOTIDE SEQUENCE</scope>
    <source>
        <strain evidence="2">UWPOB_OBS1</strain>
    </source>
</reference>
<dbReference type="GO" id="GO:0016874">
    <property type="term" value="F:ligase activity"/>
    <property type="evidence" value="ECO:0007669"/>
    <property type="project" value="UniProtKB-KW"/>
</dbReference>
<dbReference type="PANTHER" id="PTHR39323:SF1">
    <property type="entry name" value="BLR1149 PROTEIN"/>
    <property type="match status" value="1"/>
</dbReference>
<evidence type="ECO:0000259" key="1">
    <source>
        <dbReference type="Pfam" id="PF00149"/>
    </source>
</evidence>
<evidence type="ECO:0000313" key="3">
    <source>
        <dbReference type="Proteomes" id="UP000664277"/>
    </source>
</evidence>
<name>A0A8J7PGL3_9BACT</name>
<comment type="caution">
    <text evidence="2">The sequence shown here is derived from an EMBL/GenBank/DDBJ whole genome shotgun (WGS) entry which is preliminary data.</text>
</comment>
<dbReference type="InterPro" id="IPR026336">
    <property type="entry name" value="PdeM-like"/>
</dbReference>
<organism evidence="2 3">
    <name type="scientific">Candidatus Obscuribacter phosphatis</name>
    <dbReference type="NCBI Taxonomy" id="1906157"/>
    <lineage>
        <taxon>Bacteria</taxon>
        <taxon>Bacillati</taxon>
        <taxon>Candidatus Melainabacteria</taxon>
        <taxon>Candidatus Obscuribacterales</taxon>
        <taxon>Candidatus Obscuribacteraceae</taxon>
        <taxon>Candidatus Obscuribacter</taxon>
    </lineage>
</organism>
<dbReference type="Gene3D" id="3.60.21.10">
    <property type="match status" value="1"/>
</dbReference>
<keyword evidence="2" id="KW-0540">Nuclease</keyword>
<keyword evidence="2" id="KW-0255">Endonuclease</keyword>
<dbReference type="GO" id="GO:0016787">
    <property type="term" value="F:hydrolase activity"/>
    <property type="evidence" value="ECO:0007669"/>
    <property type="project" value="UniProtKB-KW"/>
</dbReference>
<gene>
    <name evidence="2" type="primary">pdeM</name>
    <name evidence="2" type="ORF">J0M35_05105</name>
</gene>
<evidence type="ECO:0000313" key="2">
    <source>
        <dbReference type="EMBL" id="MBN8659718.1"/>
    </source>
</evidence>
<sequence>MANWQKIRRLGETITILPDKAVFLSERKTLLVSDVHLGKGQAFRARQFFAPPGLCAGDIDRLLRLIIDCDASRLIVLGDLVHSRDGIDRELDELFIAFREKTKDVEISLVLGNHDRKVKFSKQWQLNLLRDYFEEEGFVFDHGDSPLPQALLTAKKFVFSGHIHPAVKLSGAGLSERLPCYWLRQKERRLVLPSFGSFTGAFTIKPESADRIFIPLYNEGSVVEVKLN</sequence>
<dbReference type="PANTHER" id="PTHR39323">
    <property type="entry name" value="BLR1149 PROTEIN"/>
    <property type="match status" value="1"/>
</dbReference>
<dbReference type="InterPro" id="IPR024173">
    <property type="entry name" value="Pesterase_MJ0037-like"/>
</dbReference>
<dbReference type="GO" id="GO:0004519">
    <property type="term" value="F:endonuclease activity"/>
    <property type="evidence" value="ECO:0007669"/>
    <property type="project" value="UniProtKB-KW"/>
</dbReference>
<dbReference type="InterPro" id="IPR004843">
    <property type="entry name" value="Calcineurin-like_PHP"/>
</dbReference>
<protein>
    <submittedName>
        <fullName evidence="2">Ligase-associated DNA damage response endonuclease PdeM</fullName>
        <ecNumber evidence="2">3.1.-.-</ecNumber>
    </submittedName>
</protein>
<accession>A0A8J7PGL3</accession>
<keyword evidence="2" id="KW-0436">Ligase</keyword>
<dbReference type="PIRSF" id="PIRSF000887">
    <property type="entry name" value="Pesterase_MJ0037"/>
    <property type="match status" value="1"/>
</dbReference>
<dbReference type="SUPFAM" id="SSF56300">
    <property type="entry name" value="Metallo-dependent phosphatases"/>
    <property type="match status" value="1"/>
</dbReference>